<comment type="caution">
    <text evidence="1">The sequence shown here is derived from an EMBL/GenBank/DDBJ whole genome shotgun (WGS) entry which is preliminary data.</text>
</comment>
<dbReference type="AlphaFoldDB" id="A0A4Y2A5N5"/>
<dbReference type="EMBL" id="BGPR01079553">
    <property type="protein sequence ID" value="GBL75033.1"/>
    <property type="molecule type" value="Genomic_DNA"/>
</dbReference>
<sequence length="37" mass="4071">MTAASARVGCGHMHKDHILVQEITYNMEESRGVLATL</sequence>
<name>A0A4Y2A5N5_ARAVE</name>
<feature type="non-terminal residue" evidence="1">
    <location>
        <position position="37"/>
    </location>
</feature>
<dbReference type="Proteomes" id="UP000499080">
    <property type="component" value="Unassembled WGS sequence"/>
</dbReference>
<organism evidence="1 2">
    <name type="scientific">Araneus ventricosus</name>
    <name type="common">Orbweaver spider</name>
    <name type="synonym">Epeira ventricosa</name>
    <dbReference type="NCBI Taxonomy" id="182803"/>
    <lineage>
        <taxon>Eukaryota</taxon>
        <taxon>Metazoa</taxon>
        <taxon>Ecdysozoa</taxon>
        <taxon>Arthropoda</taxon>
        <taxon>Chelicerata</taxon>
        <taxon>Arachnida</taxon>
        <taxon>Araneae</taxon>
        <taxon>Araneomorphae</taxon>
        <taxon>Entelegynae</taxon>
        <taxon>Araneoidea</taxon>
        <taxon>Araneidae</taxon>
        <taxon>Araneus</taxon>
    </lineage>
</organism>
<evidence type="ECO:0000313" key="2">
    <source>
        <dbReference type="Proteomes" id="UP000499080"/>
    </source>
</evidence>
<gene>
    <name evidence="1" type="ORF">AVEN_257936_1</name>
</gene>
<evidence type="ECO:0000313" key="1">
    <source>
        <dbReference type="EMBL" id="GBL75033.1"/>
    </source>
</evidence>
<protein>
    <submittedName>
        <fullName evidence="1">Uncharacterized protein</fullName>
    </submittedName>
</protein>
<keyword evidence="2" id="KW-1185">Reference proteome</keyword>
<accession>A0A4Y2A5N5</accession>
<proteinExistence type="predicted"/>
<reference evidence="1 2" key="1">
    <citation type="journal article" date="2019" name="Sci. Rep.">
        <title>Orb-weaving spider Araneus ventricosus genome elucidates the spidroin gene catalogue.</title>
        <authorList>
            <person name="Kono N."/>
            <person name="Nakamura H."/>
            <person name="Ohtoshi R."/>
            <person name="Moran D.A.P."/>
            <person name="Shinohara A."/>
            <person name="Yoshida Y."/>
            <person name="Fujiwara M."/>
            <person name="Mori M."/>
            <person name="Tomita M."/>
            <person name="Arakawa K."/>
        </authorList>
    </citation>
    <scope>NUCLEOTIDE SEQUENCE [LARGE SCALE GENOMIC DNA]</scope>
</reference>